<feature type="transmembrane region" description="Helical" evidence="1">
    <location>
        <begin position="45"/>
        <end position="66"/>
    </location>
</feature>
<comment type="caution">
    <text evidence="3">The sequence shown here is derived from an EMBL/GenBank/DDBJ whole genome shotgun (WGS) entry which is preliminary data.</text>
</comment>
<keyword evidence="1" id="KW-1133">Transmembrane helix</keyword>
<keyword evidence="1" id="KW-0812">Transmembrane</keyword>
<reference evidence="3 4" key="1">
    <citation type="journal article" date="2019" name="Nat. Ecol. Evol.">
        <title>Megaphylogeny resolves global patterns of mushroom evolution.</title>
        <authorList>
            <person name="Varga T."/>
            <person name="Krizsan K."/>
            <person name="Foldi C."/>
            <person name="Dima B."/>
            <person name="Sanchez-Garcia M."/>
            <person name="Sanchez-Ramirez S."/>
            <person name="Szollosi G.J."/>
            <person name="Szarkandi J.G."/>
            <person name="Papp V."/>
            <person name="Albert L."/>
            <person name="Andreopoulos W."/>
            <person name="Angelini C."/>
            <person name="Antonin V."/>
            <person name="Barry K.W."/>
            <person name="Bougher N.L."/>
            <person name="Buchanan P."/>
            <person name="Buyck B."/>
            <person name="Bense V."/>
            <person name="Catcheside P."/>
            <person name="Chovatia M."/>
            <person name="Cooper J."/>
            <person name="Damon W."/>
            <person name="Desjardin D."/>
            <person name="Finy P."/>
            <person name="Geml J."/>
            <person name="Haridas S."/>
            <person name="Hughes K."/>
            <person name="Justo A."/>
            <person name="Karasinski D."/>
            <person name="Kautmanova I."/>
            <person name="Kiss B."/>
            <person name="Kocsube S."/>
            <person name="Kotiranta H."/>
            <person name="LaButti K.M."/>
            <person name="Lechner B.E."/>
            <person name="Liimatainen K."/>
            <person name="Lipzen A."/>
            <person name="Lukacs Z."/>
            <person name="Mihaltcheva S."/>
            <person name="Morgado L.N."/>
            <person name="Niskanen T."/>
            <person name="Noordeloos M.E."/>
            <person name="Ohm R.A."/>
            <person name="Ortiz-Santana B."/>
            <person name="Ovrebo C."/>
            <person name="Racz N."/>
            <person name="Riley R."/>
            <person name="Savchenko A."/>
            <person name="Shiryaev A."/>
            <person name="Soop K."/>
            <person name="Spirin V."/>
            <person name="Szebenyi C."/>
            <person name="Tomsovsky M."/>
            <person name="Tulloss R.E."/>
            <person name="Uehling J."/>
            <person name="Grigoriev I.V."/>
            <person name="Vagvolgyi C."/>
            <person name="Papp T."/>
            <person name="Martin F.M."/>
            <person name="Miettinen O."/>
            <person name="Hibbett D.S."/>
            <person name="Nagy L.G."/>
        </authorList>
    </citation>
    <scope>NUCLEOTIDE SEQUENCE [LARGE SCALE GENOMIC DNA]</scope>
    <source>
        <strain evidence="3 4">FP101781</strain>
    </source>
</reference>
<feature type="signal peptide" evidence="2">
    <location>
        <begin position="1"/>
        <end position="23"/>
    </location>
</feature>
<protein>
    <submittedName>
        <fullName evidence="3">Uncharacterized protein</fullName>
    </submittedName>
</protein>
<feature type="chain" id="PRO_5021466870" evidence="2">
    <location>
        <begin position="24"/>
        <end position="137"/>
    </location>
</feature>
<organism evidence="3 4">
    <name type="scientific">Coprinellus micaceus</name>
    <name type="common">Glistening ink-cap mushroom</name>
    <name type="synonym">Coprinus micaceus</name>
    <dbReference type="NCBI Taxonomy" id="71717"/>
    <lineage>
        <taxon>Eukaryota</taxon>
        <taxon>Fungi</taxon>
        <taxon>Dikarya</taxon>
        <taxon>Basidiomycota</taxon>
        <taxon>Agaricomycotina</taxon>
        <taxon>Agaricomycetes</taxon>
        <taxon>Agaricomycetidae</taxon>
        <taxon>Agaricales</taxon>
        <taxon>Agaricineae</taxon>
        <taxon>Psathyrellaceae</taxon>
        <taxon>Coprinellus</taxon>
    </lineage>
</organism>
<keyword evidence="1" id="KW-0472">Membrane</keyword>
<dbReference type="AlphaFoldDB" id="A0A4Y7SUT8"/>
<evidence type="ECO:0000256" key="2">
    <source>
        <dbReference type="SAM" id="SignalP"/>
    </source>
</evidence>
<sequence>MFYPARRSSLLIFLPNCLTSVSASAHVLSVPISLAFMSPSLCLFAHIYLLYYTLYTACPLSLLPFTSLLEGCALTMRFYSLSCPSLPITVYWFAFWVSVVTDTFPPFYPRILYVPPFPCFHVANGPPAWVNTSPRLR</sequence>
<gene>
    <name evidence="3" type="ORF">FA13DRAFT_1272212</name>
</gene>
<dbReference type="EMBL" id="QPFP01000061">
    <property type="protein sequence ID" value="TEB25009.1"/>
    <property type="molecule type" value="Genomic_DNA"/>
</dbReference>
<keyword evidence="4" id="KW-1185">Reference proteome</keyword>
<name>A0A4Y7SUT8_COPMI</name>
<dbReference type="Proteomes" id="UP000298030">
    <property type="component" value="Unassembled WGS sequence"/>
</dbReference>
<proteinExistence type="predicted"/>
<evidence type="ECO:0000313" key="4">
    <source>
        <dbReference type="Proteomes" id="UP000298030"/>
    </source>
</evidence>
<accession>A0A4Y7SUT8</accession>
<evidence type="ECO:0000256" key="1">
    <source>
        <dbReference type="SAM" id="Phobius"/>
    </source>
</evidence>
<evidence type="ECO:0000313" key="3">
    <source>
        <dbReference type="EMBL" id="TEB25009.1"/>
    </source>
</evidence>
<keyword evidence="2" id="KW-0732">Signal</keyword>
<feature type="transmembrane region" description="Helical" evidence="1">
    <location>
        <begin position="78"/>
        <end position="99"/>
    </location>
</feature>